<proteinExistence type="predicted"/>
<dbReference type="Gene3D" id="3.20.20.370">
    <property type="entry name" value="Glycoside hydrolase/deacetylase"/>
    <property type="match status" value="1"/>
</dbReference>
<reference evidence="5 6" key="1">
    <citation type="submission" date="2020-08" db="EMBL/GenBank/DDBJ databases">
        <title>Genome sequence of Diaphorobacter ruginosibacter DSM 27467T.</title>
        <authorList>
            <person name="Hyun D.-W."/>
            <person name="Bae J.-W."/>
        </authorList>
    </citation>
    <scope>NUCLEOTIDE SEQUENCE [LARGE SCALE GENOMIC DNA]</scope>
    <source>
        <strain evidence="5 6">DSM 27467</strain>
    </source>
</reference>
<gene>
    <name evidence="5" type="ORF">H9K76_06635</name>
</gene>
<keyword evidence="2" id="KW-0378">Hydrolase</keyword>
<evidence type="ECO:0000313" key="6">
    <source>
        <dbReference type="Proteomes" id="UP000515811"/>
    </source>
</evidence>
<accession>A0A7G9RSD4</accession>
<dbReference type="GO" id="GO:0046872">
    <property type="term" value="F:metal ion binding"/>
    <property type="evidence" value="ECO:0007669"/>
    <property type="project" value="UniProtKB-KW"/>
</dbReference>
<dbReference type="PANTHER" id="PTHR10587">
    <property type="entry name" value="GLYCOSYL TRANSFERASE-RELATED"/>
    <property type="match status" value="1"/>
</dbReference>
<feature type="chain" id="PRO_5028936816" evidence="3">
    <location>
        <begin position="23"/>
        <end position="308"/>
    </location>
</feature>
<evidence type="ECO:0000256" key="2">
    <source>
        <dbReference type="ARBA" id="ARBA00022801"/>
    </source>
</evidence>
<dbReference type="GO" id="GO:0016810">
    <property type="term" value="F:hydrolase activity, acting on carbon-nitrogen (but not peptide) bonds"/>
    <property type="evidence" value="ECO:0007669"/>
    <property type="project" value="InterPro"/>
</dbReference>
<protein>
    <submittedName>
        <fullName evidence="5">Polysaccharide deacetylase family protein</fullName>
    </submittedName>
</protein>
<dbReference type="KEGG" id="drg:H9K76_06635"/>
<dbReference type="InterPro" id="IPR002509">
    <property type="entry name" value="NODB_dom"/>
</dbReference>
<dbReference type="AlphaFoldDB" id="A0A7G9RSD4"/>
<keyword evidence="6" id="KW-1185">Reference proteome</keyword>
<dbReference type="PROSITE" id="PS51677">
    <property type="entry name" value="NODB"/>
    <property type="match status" value="1"/>
</dbReference>
<organism evidence="5 6">
    <name type="scientific">Diaphorobacter ruginosibacter</name>
    <dbReference type="NCBI Taxonomy" id="1715720"/>
    <lineage>
        <taxon>Bacteria</taxon>
        <taxon>Pseudomonadati</taxon>
        <taxon>Pseudomonadota</taxon>
        <taxon>Betaproteobacteria</taxon>
        <taxon>Burkholderiales</taxon>
        <taxon>Comamonadaceae</taxon>
        <taxon>Diaphorobacter</taxon>
    </lineage>
</organism>
<dbReference type="GO" id="GO:0016020">
    <property type="term" value="C:membrane"/>
    <property type="evidence" value="ECO:0007669"/>
    <property type="project" value="TreeGrafter"/>
</dbReference>
<dbReference type="GO" id="GO:0005975">
    <property type="term" value="P:carbohydrate metabolic process"/>
    <property type="evidence" value="ECO:0007669"/>
    <property type="project" value="InterPro"/>
</dbReference>
<dbReference type="PANTHER" id="PTHR10587:SF133">
    <property type="entry name" value="CHITIN DEACETYLASE 1-RELATED"/>
    <property type="match status" value="1"/>
</dbReference>
<evidence type="ECO:0000256" key="1">
    <source>
        <dbReference type="ARBA" id="ARBA00022723"/>
    </source>
</evidence>
<dbReference type="CDD" id="cd10960">
    <property type="entry name" value="CE4_NodB_like_1"/>
    <property type="match status" value="1"/>
</dbReference>
<dbReference type="EMBL" id="CP060714">
    <property type="protein sequence ID" value="QNN58509.1"/>
    <property type="molecule type" value="Genomic_DNA"/>
</dbReference>
<dbReference type="RefSeq" id="WP_187598956.1">
    <property type="nucleotide sequence ID" value="NZ_CP060714.1"/>
</dbReference>
<sequence length="308" mass="34016">MTGIFKALCGLLFALTCSFSFSQTISLTFDDGLDPDRQRDAAAWNREILAGLKEADVKAMVFPALVRIGGEAGLDLIREWAAQGHAVGNHTAGHRSLASPQVSLEDFISDVGKADAALSRLPRWKPMLRFPYLKEGDTAAKRDGMRAWMQAHGYRTAAVSIDASDWYYNQVFSALAERGATQKARQVEDAYIDHLLDRAAYYDRLARQVLGYSPPHVMLLHTSRINAAAVPMIIRAFRARGWTFVSPLEAFEDPVYSKQPDTLPAGESIIWASAKARGVQGLRYPAEDSVYEEPGLKARGLLPQGMEK</sequence>
<name>A0A7G9RSD4_9BURK</name>
<dbReference type="InterPro" id="IPR011330">
    <property type="entry name" value="Glyco_hydro/deAcase_b/a-brl"/>
</dbReference>
<dbReference type="SUPFAM" id="SSF88713">
    <property type="entry name" value="Glycoside hydrolase/deacetylase"/>
    <property type="match status" value="1"/>
</dbReference>
<keyword evidence="3" id="KW-0732">Signal</keyword>
<feature type="signal peptide" evidence="3">
    <location>
        <begin position="1"/>
        <end position="22"/>
    </location>
</feature>
<dbReference type="Pfam" id="PF01522">
    <property type="entry name" value="Polysacc_deac_1"/>
    <property type="match status" value="1"/>
</dbReference>
<dbReference type="InterPro" id="IPR050248">
    <property type="entry name" value="Polysacc_deacetylase_ArnD"/>
</dbReference>
<feature type="domain" description="NodB homology" evidence="4">
    <location>
        <begin position="23"/>
        <end position="245"/>
    </location>
</feature>
<evidence type="ECO:0000256" key="3">
    <source>
        <dbReference type="SAM" id="SignalP"/>
    </source>
</evidence>
<evidence type="ECO:0000259" key="4">
    <source>
        <dbReference type="PROSITE" id="PS51677"/>
    </source>
</evidence>
<dbReference type="Proteomes" id="UP000515811">
    <property type="component" value="Chromosome"/>
</dbReference>
<keyword evidence="1" id="KW-0479">Metal-binding</keyword>
<evidence type="ECO:0000313" key="5">
    <source>
        <dbReference type="EMBL" id="QNN58509.1"/>
    </source>
</evidence>